<organism evidence="2 3">
    <name type="scientific">Rhynchosporium secalis</name>
    <name type="common">Barley scald fungus</name>
    <dbReference type="NCBI Taxonomy" id="38038"/>
    <lineage>
        <taxon>Eukaryota</taxon>
        <taxon>Fungi</taxon>
        <taxon>Dikarya</taxon>
        <taxon>Ascomycota</taxon>
        <taxon>Pezizomycotina</taxon>
        <taxon>Leotiomycetes</taxon>
        <taxon>Helotiales</taxon>
        <taxon>Ploettnerulaceae</taxon>
        <taxon>Rhynchosporium</taxon>
    </lineage>
</organism>
<dbReference type="PANTHER" id="PTHR35910">
    <property type="entry name" value="2EXR DOMAIN-CONTAINING PROTEIN"/>
    <property type="match status" value="1"/>
</dbReference>
<dbReference type="EMBL" id="FJVC01000426">
    <property type="protein sequence ID" value="CZT50351.1"/>
    <property type="molecule type" value="Genomic_DNA"/>
</dbReference>
<accession>A0A1E1MMN1</accession>
<dbReference type="Proteomes" id="UP000177625">
    <property type="component" value="Unassembled WGS sequence"/>
</dbReference>
<protein>
    <recommendedName>
        <fullName evidence="1">2EXR domain-containing protein</fullName>
    </recommendedName>
</protein>
<dbReference type="PANTHER" id="PTHR35910:SF1">
    <property type="entry name" value="2EXR DOMAIN-CONTAINING PROTEIN"/>
    <property type="match status" value="1"/>
</dbReference>
<reference evidence="3" key="1">
    <citation type="submission" date="2016-03" db="EMBL/GenBank/DDBJ databases">
        <authorList>
            <person name="Guldener U."/>
        </authorList>
    </citation>
    <scope>NUCLEOTIDE SEQUENCE [LARGE SCALE GENOMIC DNA]</scope>
</reference>
<evidence type="ECO:0000313" key="2">
    <source>
        <dbReference type="EMBL" id="CZT50351.1"/>
    </source>
</evidence>
<dbReference type="InterPro" id="IPR045518">
    <property type="entry name" value="2EXR"/>
</dbReference>
<sequence length="282" mass="33005">MKIINTGSPDLLQAIREEQLNQYLAQLLRKYGCSRAQNFLGQSFETKEELCYVIEESIVRIFPDDSTTKLLPLNDQFHTFLQLPPEIRYQIWELAFGLKQHRTVVHCVDERGGKFVSNQPISPALYVCHESRNLFLSRQNLTFAFGTYVDFNLDTIYLIDYEEKADKFRRFLESPSAHHIQKLAMRKSLVCEIPMLGHMSESQWEMKGLLKSWVELAVVFHDERDLETVWKDVGQRFIDLSARAKRRYAEISYARAYTKALNSMMTANGVAETRYRFVRVIE</sequence>
<dbReference type="Pfam" id="PF20150">
    <property type="entry name" value="2EXR"/>
    <property type="match status" value="1"/>
</dbReference>
<dbReference type="AlphaFoldDB" id="A0A1E1MMN1"/>
<proteinExistence type="predicted"/>
<feature type="domain" description="2EXR" evidence="1">
    <location>
        <begin position="77"/>
        <end position="156"/>
    </location>
</feature>
<keyword evidence="3" id="KW-1185">Reference proteome</keyword>
<name>A0A1E1MMN1_RHYSE</name>
<evidence type="ECO:0000259" key="1">
    <source>
        <dbReference type="Pfam" id="PF20150"/>
    </source>
</evidence>
<evidence type="ECO:0000313" key="3">
    <source>
        <dbReference type="Proteomes" id="UP000177625"/>
    </source>
</evidence>
<gene>
    <name evidence="2" type="ORF">RSE6_11320</name>
</gene>